<reference evidence="2 3" key="1">
    <citation type="submission" date="2020-01" db="EMBL/GenBank/DDBJ databases">
        <title>Insect and environment-associated Actinomycetes.</title>
        <authorList>
            <person name="Currrie C."/>
            <person name="Chevrette M."/>
            <person name="Carlson C."/>
            <person name="Stubbendieck R."/>
            <person name="Wendt-Pienkowski E."/>
        </authorList>
    </citation>
    <scope>NUCLEOTIDE SEQUENCE [LARGE SCALE GENOMIC DNA]</scope>
    <source>
        <strain evidence="2 3">SID10258</strain>
    </source>
</reference>
<dbReference type="Proteomes" id="UP000475532">
    <property type="component" value="Unassembled WGS sequence"/>
</dbReference>
<evidence type="ECO:0000256" key="1">
    <source>
        <dbReference type="SAM" id="Phobius"/>
    </source>
</evidence>
<organism evidence="2 3">
    <name type="scientific">Actinomadura bangladeshensis</name>
    <dbReference type="NCBI Taxonomy" id="453573"/>
    <lineage>
        <taxon>Bacteria</taxon>
        <taxon>Bacillati</taxon>
        <taxon>Actinomycetota</taxon>
        <taxon>Actinomycetes</taxon>
        <taxon>Streptosporangiales</taxon>
        <taxon>Thermomonosporaceae</taxon>
        <taxon>Actinomadura</taxon>
    </lineage>
</organism>
<sequence>MTRLLRPFAAAAFTAAVLTAISGRLHVGVGAGLAVLAVWWLLSWTVGDSLDWSERRPDGRNTRR</sequence>
<dbReference type="RefSeq" id="WP_163054399.1">
    <property type="nucleotide sequence ID" value="NZ_JAAGLI010000213.1"/>
</dbReference>
<gene>
    <name evidence="2" type="ORF">G3I70_08970</name>
</gene>
<evidence type="ECO:0000313" key="2">
    <source>
        <dbReference type="EMBL" id="NEA22622.1"/>
    </source>
</evidence>
<keyword evidence="1" id="KW-1133">Transmembrane helix</keyword>
<evidence type="ECO:0000313" key="3">
    <source>
        <dbReference type="Proteomes" id="UP000475532"/>
    </source>
</evidence>
<keyword evidence="1" id="KW-0472">Membrane</keyword>
<keyword evidence="1" id="KW-0812">Transmembrane</keyword>
<dbReference type="EMBL" id="JAAGLI010000213">
    <property type="protein sequence ID" value="NEA22622.1"/>
    <property type="molecule type" value="Genomic_DNA"/>
</dbReference>
<feature type="transmembrane region" description="Helical" evidence="1">
    <location>
        <begin position="29"/>
        <end position="47"/>
    </location>
</feature>
<protein>
    <submittedName>
        <fullName evidence="2">Uncharacterized protein</fullName>
    </submittedName>
</protein>
<accession>A0A6L9QC00</accession>
<dbReference type="AlphaFoldDB" id="A0A6L9QC00"/>
<name>A0A6L9QC00_9ACTN</name>
<comment type="caution">
    <text evidence="2">The sequence shown here is derived from an EMBL/GenBank/DDBJ whole genome shotgun (WGS) entry which is preliminary data.</text>
</comment>
<proteinExistence type="predicted"/>